<protein>
    <submittedName>
        <fullName evidence="1">Uncharacterized protein</fullName>
    </submittedName>
</protein>
<reference evidence="2" key="1">
    <citation type="journal article" date="2013" name="Genome Announc.">
        <title>Draft Genome Sequence of Streptomyces bottropensis ATCC 25435, a Bottromycin-Producing Actinomycete.</title>
        <authorList>
            <person name="Zhang H."/>
            <person name="Zhou W."/>
            <person name="Zhuang Y."/>
            <person name="Liang X."/>
            <person name="Liu T."/>
        </authorList>
    </citation>
    <scope>NUCLEOTIDE SEQUENCE [LARGE SCALE GENOMIC DNA]</scope>
    <source>
        <strain evidence="2">ATCC 25435</strain>
    </source>
</reference>
<name>M3EUN1_9ACTN</name>
<dbReference type="AlphaFoldDB" id="M3EUN1"/>
<accession>M3EUN1</accession>
<sequence>MLTSTNLVTETQQLLHCGDLRAVRQSRHLRCCHAVIQEAGA</sequence>
<gene>
    <name evidence="1" type="ORF">SBD_5909</name>
</gene>
<dbReference type="EMBL" id="KB405094">
    <property type="protein sequence ID" value="EMF52833.1"/>
    <property type="molecule type" value="Genomic_DNA"/>
</dbReference>
<evidence type="ECO:0000313" key="2">
    <source>
        <dbReference type="Proteomes" id="UP000030760"/>
    </source>
</evidence>
<dbReference type="Proteomes" id="UP000030760">
    <property type="component" value="Unassembled WGS sequence"/>
</dbReference>
<proteinExistence type="predicted"/>
<evidence type="ECO:0000313" key="1">
    <source>
        <dbReference type="EMBL" id="EMF52833.1"/>
    </source>
</evidence>
<organism evidence="1 2">
    <name type="scientific">Streptomyces bottropensis ATCC 25435</name>
    <dbReference type="NCBI Taxonomy" id="1054862"/>
    <lineage>
        <taxon>Bacteria</taxon>
        <taxon>Bacillati</taxon>
        <taxon>Actinomycetota</taxon>
        <taxon>Actinomycetes</taxon>
        <taxon>Kitasatosporales</taxon>
        <taxon>Streptomycetaceae</taxon>
        <taxon>Streptomyces</taxon>
    </lineage>
</organism>